<dbReference type="Pfam" id="PF24422">
    <property type="entry name" value="DUF7552"/>
    <property type="match status" value="1"/>
</dbReference>
<evidence type="ECO:0000259" key="2">
    <source>
        <dbReference type="Pfam" id="PF24420"/>
    </source>
</evidence>
<evidence type="ECO:0000313" key="5">
    <source>
        <dbReference type="Proteomes" id="UP000198856"/>
    </source>
</evidence>
<accession>A0A1G8YR70</accession>
<evidence type="ECO:0000313" key="4">
    <source>
        <dbReference type="EMBL" id="SDK04585.1"/>
    </source>
</evidence>
<dbReference type="EMBL" id="FNFC01000015">
    <property type="protein sequence ID" value="SDK04585.1"/>
    <property type="molecule type" value="Genomic_DNA"/>
</dbReference>
<dbReference type="InterPro" id="IPR055974">
    <property type="entry name" value="DUF7552"/>
</dbReference>
<dbReference type="Pfam" id="PF24420">
    <property type="entry name" value="DUF7551"/>
    <property type="match status" value="1"/>
</dbReference>
<feature type="region of interest" description="Disordered" evidence="1">
    <location>
        <begin position="80"/>
        <end position="110"/>
    </location>
</feature>
<gene>
    <name evidence="4" type="ORF">SAMN05216226_11581</name>
</gene>
<reference evidence="4 5" key="1">
    <citation type="submission" date="2016-10" db="EMBL/GenBank/DDBJ databases">
        <authorList>
            <person name="de Groot N.N."/>
        </authorList>
    </citation>
    <scope>NUCLEOTIDE SEQUENCE [LARGE SCALE GENOMIC DNA]</scope>
    <source>
        <strain evidence="4 5">IBRC-M10015</strain>
    </source>
</reference>
<evidence type="ECO:0000256" key="1">
    <source>
        <dbReference type="SAM" id="MobiDB-lite"/>
    </source>
</evidence>
<sequence length="306" mass="33787">MVGPTLVDIREHIETLAAADGQYYVICGRTGDRPVPAAGCRFRDRATARGAARATEQYRSALRRYDPQVPYYDLIVCEETTDDPAGTDRREYSSGAPRQHLSEPVLPETTTPEQRTLVEFCHRVAGVVFETVSEAGYDGLESAVMDAYFELAETVENPDELCLYLLESMASELDEHLSLSNQSDLFLDAAARLEQPDGANNPFDATLSVLEKRGLIESYTRTPQPTGLDDSTETTVAQISGYALSSRSDRLPVLPVTLELCRHRRERSPQSVRVTAVDGGWQLTFAPAETVEQDSLVSAPIRRDAI</sequence>
<proteinExistence type="predicted"/>
<dbReference type="STRING" id="890420.SAMN05216226_11581"/>
<evidence type="ECO:0000259" key="3">
    <source>
        <dbReference type="Pfam" id="PF24422"/>
    </source>
</evidence>
<dbReference type="RefSeq" id="WP_092704214.1">
    <property type="nucleotide sequence ID" value="NZ_FNFC01000015.1"/>
</dbReference>
<feature type="domain" description="DUF7551" evidence="2">
    <location>
        <begin position="117"/>
        <end position="301"/>
    </location>
</feature>
<name>A0A1G8YR70_9EURY</name>
<dbReference type="InterPro" id="IPR055973">
    <property type="entry name" value="DUF7551"/>
</dbReference>
<protein>
    <submittedName>
        <fullName evidence="4">Uncharacterized protein</fullName>
    </submittedName>
</protein>
<feature type="domain" description="DUF7552" evidence="3">
    <location>
        <begin position="5"/>
        <end position="79"/>
    </location>
</feature>
<keyword evidence="5" id="KW-1185">Reference proteome</keyword>
<dbReference type="AlphaFoldDB" id="A0A1G8YR70"/>
<organism evidence="4 5">
    <name type="scientific">Halovenus aranensis</name>
    <dbReference type="NCBI Taxonomy" id="890420"/>
    <lineage>
        <taxon>Archaea</taxon>
        <taxon>Methanobacteriati</taxon>
        <taxon>Methanobacteriota</taxon>
        <taxon>Stenosarchaea group</taxon>
        <taxon>Halobacteria</taxon>
        <taxon>Halobacteriales</taxon>
        <taxon>Haloarculaceae</taxon>
        <taxon>Halovenus</taxon>
    </lineage>
</organism>
<dbReference type="OrthoDB" id="342580at2157"/>
<dbReference type="Proteomes" id="UP000198856">
    <property type="component" value="Unassembled WGS sequence"/>
</dbReference>